<comment type="caution">
    <text evidence="1">The sequence shown here is derived from an EMBL/GenBank/DDBJ whole genome shotgun (WGS) entry which is preliminary data.</text>
</comment>
<protein>
    <submittedName>
        <fullName evidence="1">Tetratricopeptide repeat protein</fullName>
    </submittedName>
</protein>
<sequence>MHTVTVSRRKGVANGLGRAIALMALALMMGLGLALSAQAQSVDRWGLSARDWQVMNSRDVRQRIGFPGAAPRVLAAARQGDAKAMAVISGAYATGDGVPRNPAESMRWAQAAAQQGDAFGHHVLALNYYHATGVPRDLALTRRHLILASDGGRALASSVLADFYIRGEGVTPNPTMAARYARPAAEAGVPGYAYVYGMLNLPGSNALIDFDAARRWLRTACERGDDKGCEASAALEHQTRILEGDTAEGLFVSTWGQGVVGARTDSAFPDMPCVTTIGVARNGNFPSFDIDWTRTRVRRTAQNTLVFEGAVQVGQEVRNRLVIFERDAGGDAIARLDALERLGRLNAMCQRFASGY</sequence>
<proteinExistence type="predicted"/>
<dbReference type="Gene3D" id="1.25.40.10">
    <property type="entry name" value="Tetratricopeptide repeat domain"/>
    <property type="match status" value="1"/>
</dbReference>
<dbReference type="PANTHER" id="PTHR11102">
    <property type="entry name" value="SEL-1-LIKE PROTEIN"/>
    <property type="match status" value="1"/>
</dbReference>
<dbReference type="RefSeq" id="WP_302109332.1">
    <property type="nucleotide sequence ID" value="NZ_JAUKTR010000002.1"/>
</dbReference>
<dbReference type="InterPro" id="IPR006597">
    <property type="entry name" value="Sel1-like"/>
</dbReference>
<dbReference type="Pfam" id="PF08238">
    <property type="entry name" value="Sel1"/>
    <property type="match status" value="4"/>
</dbReference>
<keyword evidence="2" id="KW-1185">Reference proteome</keyword>
<gene>
    <name evidence="1" type="ORF">Q0812_05610</name>
</gene>
<evidence type="ECO:0000313" key="1">
    <source>
        <dbReference type="EMBL" id="MDO1558900.1"/>
    </source>
</evidence>
<accession>A0ABT8SK14</accession>
<dbReference type="PANTHER" id="PTHR11102:SF160">
    <property type="entry name" value="ERAD-ASSOCIATED E3 UBIQUITIN-PROTEIN LIGASE COMPONENT HRD3"/>
    <property type="match status" value="1"/>
</dbReference>
<dbReference type="SUPFAM" id="SSF81901">
    <property type="entry name" value="HCP-like"/>
    <property type="match status" value="1"/>
</dbReference>
<dbReference type="InterPro" id="IPR050767">
    <property type="entry name" value="Sel1_AlgK"/>
</dbReference>
<evidence type="ECO:0000313" key="2">
    <source>
        <dbReference type="Proteomes" id="UP001169063"/>
    </source>
</evidence>
<dbReference type="EMBL" id="JAUKTR010000002">
    <property type="protein sequence ID" value="MDO1558900.1"/>
    <property type="molecule type" value="Genomic_DNA"/>
</dbReference>
<dbReference type="InterPro" id="IPR011990">
    <property type="entry name" value="TPR-like_helical_dom_sf"/>
</dbReference>
<name>A0ABT8SK14_9CAUL</name>
<dbReference type="SMART" id="SM00671">
    <property type="entry name" value="SEL1"/>
    <property type="match status" value="4"/>
</dbReference>
<dbReference type="Proteomes" id="UP001169063">
    <property type="component" value="Unassembled WGS sequence"/>
</dbReference>
<reference evidence="1" key="1">
    <citation type="submission" date="2023-07" db="EMBL/GenBank/DDBJ databases">
        <title>Brevundimonas soil sp. nov., isolated from the soil of chemical plant.</title>
        <authorList>
            <person name="Wu N."/>
        </authorList>
    </citation>
    <scope>NUCLEOTIDE SEQUENCE</scope>
    <source>
        <strain evidence="1">XZ-24</strain>
    </source>
</reference>
<organism evidence="1 2">
    <name type="scientific">Peiella sedimenti</name>
    <dbReference type="NCBI Taxonomy" id="3061083"/>
    <lineage>
        <taxon>Bacteria</taxon>
        <taxon>Pseudomonadati</taxon>
        <taxon>Pseudomonadota</taxon>
        <taxon>Alphaproteobacteria</taxon>
        <taxon>Caulobacterales</taxon>
        <taxon>Caulobacteraceae</taxon>
        <taxon>Peiella</taxon>
    </lineage>
</organism>